<dbReference type="GO" id="GO:0016810">
    <property type="term" value="F:hydrolase activity, acting on carbon-nitrogen (but not peptide) bonds"/>
    <property type="evidence" value="ECO:0007669"/>
    <property type="project" value="InterPro"/>
</dbReference>
<dbReference type="HOGENOM" id="CLU_066872_0_0_6"/>
<dbReference type="InterPro" id="IPR022560">
    <property type="entry name" value="DUF3473"/>
</dbReference>
<dbReference type="SUPFAM" id="SSF88713">
    <property type="entry name" value="Glycoside hydrolase/deacetylase"/>
    <property type="match status" value="1"/>
</dbReference>
<dbReference type="PANTHER" id="PTHR47561:SF1">
    <property type="entry name" value="POLYSACCHARIDE DEACETYLASE FAMILY PROTEIN (AFU_ORTHOLOGUE AFUA_6G05030)"/>
    <property type="match status" value="1"/>
</dbReference>
<dbReference type="InterPro" id="IPR011330">
    <property type="entry name" value="Glyco_hydro/deAcase_b/a-brl"/>
</dbReference>
<dbReference type="EMBL" id="CP001896">
    <property type="protein sequence ID" value="ADC62712.1"/>
    <property type="molecule type" value="Genomic_DNA"/>
</dbReference>
<dbReference type="Proteomes" id="UP000001441">
    <property type="component" value="Chromosome"/>
</dbReference>
<dbReference type="InterPro" id="IPR045235">
    <property type="entry name" value="PuuE_HpPgdA-like"/>
</dbReference>
<gene>
    <name evidence="2" type="ordered locus">Alvin_1783</name>
</gene>
<evidence type="ECO:0000259" key="1">
    <source>
        <dbReference type="PROSITE" id="PS51677"/>
    </source>
</evidence>
<protein>
    <submittedName>
        <fullName evidence="2">Polysaccharide deactylase family protein, PEP-CTERM locus subfamily</fullName>
    </submittedName>
</protein>
<dbReference type="PROSITE" id="PS51677">
    <property type="entry name" value="NODB"/>
    <property type="match status" value="1"/>
</dbReference>
<dbReference type="NCBIfam" id="TIGR03006">
    <property type="entry name" value="pepcterm_polyde"/>
    <property type="match status" value="1"/>
</dbReference>
<name>D3RU53_ALLVD</name>
<dbReference type="PANTHER" id="PTHR47561">
    <property type="entry name" value="POLYSACCHARIDE DEACETYLASE FAMILY PROTEIN (AFU_ORTHOLOGUE AFUA_6G05030)"/>
    <property type="match status" value="1"/>
</dbReference>
<sequence length="290" mass="33765">METIRNAMTIDVEDYYQVSAFETHVSRDTWCARPSRIDRNLRRILDILDEHGVSATFFTLGWVAERHSDLIRELVRRGHELASHGYAHVRVNRQTRQAFLEDAHRTKSLLEDVAGVAIQGYRAASYSIDDSTPWAHEVLRETGHRYSSSVYPIRHDHYGEPEAPRFAFNPIPGDDAFIEVPISTIDVRARRLPCGGGGYFRLYPYLVSRWAFKRLNHIEGVSGIFYFHPWEIDPEQPRISGLSAKTRFRHYLNLARMEARWRRLLSDFHWDRMDRIFLLPSIAPASQESV</sequence>
<dbReference type="GO" id="GO:0005975">
    <property type="term" value="P:carbohydrate metabolic process"/>
    <property type="evidence" value="ECO:0007669"/>
    <property type="project" value="InterPro"/>
</dbReference>
<dbReference type="CDD" id="cd10941">
    <property type="entry name" value="CE4_PuuE_HpPgdA_like_2"/>
    <property type="match status" value="1"/>
</dbReference>
<accession>D3RU53</accession>
<dbReference type="InterPro" id="IPR014344">
    <property type="entry name" value="XrtA_polysacc_deacetyl"/>
</dbReference>
<dbReference type="STRING" id="572477.Alvin_1783"/>
<dbReference type="Pfam" id="PF11959">
    <property type="entry name" value="DUF3473"/>
    <property type="match status" value="1"/>
</dbReference>
<keyword evidence="3" id="KW-1185">Reference proteome</keyword>
<dbReference type="KEGG" id="alv:Alvin_1783"/>
<dbReference type="AlphaFoldDB" id="D3RU53"/>
<evidence type="ECO:0000313" key="3">
    <source>
        <dbReference type="Proteomes" id="UP000001441"/>
    </source>
</evidence>
<organism evidence="2 3">
    <name type="scientific">Allochromatium vinosum (strain ATCC 17899 / DSM 180 / NBRC 103801 / NCIMB 10441 / D)</name>
    <name type="common">Chromatium vinosum</name>
    <dbReference type="NCBI Taxonomy" id="572477"/>
    <lineage>
        <taxon>Bacteria</taxon>
        <taxon>Pseudomonadati</taxon>
        <taxon>Pseudomonadota</taxon>
        <taxon>Gammaproteobacteria</taxon>
        <taxon>Chromatiales</taxon>
        <taxon>Chromatiaceae</taxon>
        <taxon>Allochromatium</taxon>
    </lineage>
</organism>
<dbReference type="Pfam" id="PF01522">
    <property type="entry name" value="Polysacc_deac_1"/>
    <property type="match status" value="1"/>
</dbReference>
<evidence type="ECO:0000313" key="2">
    <source>
        <dbReference type="EMBL" id="ADC62712.1"/>
    </source>
</evidence>
<reference evidence="2 3" key="1">
    <citation type="journal article" date="2011" name="Stand. Genomic Sci.">
        <title>Complete genome sequence of Allochromatium vinosum DSM 180(T).</title>
        <authorList>
            <person name="Weissgerber T."/>
            <person name="Zigann R."/>
            <person name="Bruce D."/>
            <person name="Chang Y.J."/>
            <person name="Detter J.C."/>
            <person name="Han C."/>
            <person name="Hauser L."/>
            <person name="Jeffries C.D."/>
            <person name="Land M."/>
            <person name="Munk A.C."/>
            <person name="Tapia R."/>
            <person name="Dahl C."/>
        </authorList>
    </citation>
    <scope>NUCLEOTIDE SEQUENCE [LARGE SCALE GENOMIC DNA]</scope>
    <source>
        <strain evidence="3">ATCC 17899 / DSM 180 / NBRC 103801 / NCIMB 10441 / D</strain>
    </source>
</reference>
<feature type="domain" description="NodB homology" evidence="1">
    <location>
        <begin position="18"/>
        <end position="290"/>
    </location>
</feature>
<dbReference type="Gene3D" id="3.20.20.370">
    <property type="entry name" value="Glycoside hydrolase/deacetylase"/>
    <property type="match status" value="1"/>
</dbReference>
<dbReference type="eggNOG" id="COG0726">
    <property type="taxonomic scope" value="Bacteria"/>
</dbReference>
<proteinExistence type="predicted"/>
<dbReference type="InterPro" id="IPR002509">
    <property type="entry name" value="NODB_dom"/>
</dbReference>